<protein>
    <recommendedName>
        <fullName evidence="2">non-specific serine/threonine protein kinase</fullName>
        <ecNumber evidence="2">2.7.11.1</ecNumber>
    </recommendedName>
</protein>
<evidence type="ECO:0000259" key="12">
    <source>
        <dbReference type="PROSITE" id="PS50011"/>
    </source>
</evidence>
<evidence type="ECO:0000256" key="10">
    <source>
        <dbReference type="PROSITE-ProRule" id="PRU10141"/>
    </source>
</evidence>
<feature type="region of interest" description="Disordered" evidence="11">
    <location>
        <begin position="758"/>
        <end position="780"/>
    </location>
</feature>
<evidence type="ECO:0000256" key="5">
    <source>
        <dbReference type="ARBA" id="ARBA00022741"/>
    </source>
</evidence>
<dbReference type="GO" id="GO:0004674">
    <property type="term" value="F:protein serine/threonine kinase activity"/>
    <property type="evidence" value="ECO:0007669"/>
    <property type="project" value="UniProtKB-KW"/>
</dbReference>
<keyword evidence="7 10" id="KW-0067">ATP-binding</keyword>
<dbReference type="InterPro" id="IPR011009">
    <property type="entry name" value="Kinase-like_dom_sf"/>
</dbReference>
<dbReference type="SMART" id="SM00220">
    <property type="entry name" value="S_TKc"/>
    <property type="match status" value="1"/>
</dbReference>
<accession>A0A7S3H9Y6</accession>
<dbReference type="InterPro" id="IPR050629">
    <property type="entry name" value="STE20/SPS1-PAK"/>
</dbReference>
<feature type="compositionally biased region" description="Polar residues" evidence="11">
    <location>
        <begin position="315"/>
        <end position="350"/>
    </location>
</feature>
<keyword evidence="4" id="KW-0808">Transferase</keyword>
<comment type="catalytic activity">
    <reaction evidence="8">
        <text>L-threonyl-[protein] + ATP = O-phospho-L-threonyl-[protein] + ADP + H(+)</text>
        <dbReference type="Rhea" id="RHEA:46608"/>
        <dbReference type="Rhea" id="RHEA-COMP:11060"/>
        <dbReference type="Rhea" id="RHEA-COMP:11605"/>
        <dbReference type="ChEBI" id="CHEBI:15378"/>
        <dbReference type="ChEBI" id="CHEBI:30013"/>
        <dbReference type="ChEBI" id="CHEBI:30616"/>
        <dbReference type="ChEBI" id="CHEBI:61977"/>
        <dbReference type="ChEBI" id="CHEBI:456216"/>
        <dbReference type="EC" id="2.7.11.1"/>
    </reaction>
</comment>
<evidence type="ECO:0000256" key="4">
    <source>
        <dbReference type="ARBA" id="ARBA00022679"/>
    </source>
</evidence>
<keyword evidence="6" id="KW-0418">Kinase</keyword>
<feature type="binding site" evidence="10">
    <location>
        <position position="50"/>
    </location>
    <ligand>
        <name>ATP</name>
        <dbReference type="ChEBI" id="CHEBI:30616"/>
    </ligand>
</feature>
<dbReference type="AlphaFoldDB" id="A0A7S3H9Y6"/>
<dbReference type="PANTHER" id="PTHR48012">
    <property type="entry name" value="STERILE20-LIKE KINASE, ISOFORM B-RELATED"/>
    <property type="match status" value="1"/>
</dbReference>
<keyword evidence="5 10" id="KW-0547">Nucleotide-binding</keyword>
<dbReference type="EC" id="2.7.11.1" evidence="2"/>
<reference evidence="13" key="1">
    <citation type="submission" date="2021-01" db="EMBL/GenBank/DDBJ databases">
        <authorList>
            <person name="Corre E."/>
            <person name="Pelletier E."/>
            <person name="Niang G."/>
            <person name="Scheremetjew M."/>
            <person name="Finn R."/>
            <person name="Kale V."/>
            <person name="Holt S."/>
            <person name="Cochrane G."/>
            <person name="Meng A."/>
            <person name="Brown T."/>
            <person name="Cohen L."/>
        </authorList>
    </citation>
    <scope>NUCLEOTIDE SEQUENCE</scope>
    <source>
        <strain evidence="13">CCAP 955/1</strain>
    </source>
</reference>
<feature type="domain" description="Protein kinase" evidence="12">
    <location>
        <begin position="21"/>
        <end position="273"/>
    </location>
</feature>
<dbReference type="EMBL" id="HBIC01035422">
    <property type="protein sequence ID" value="CAE0289286.1"/>
    <property type="molecule type" value="Transcribed_RNA"/>
</dbReference>
<feature type="compositionally biased region" description="Polar residues" evidence="11">
    <location>
        <begin position="770"/>
        <end position="780"/>
    </location>
</feature>
<feature type="region of interest" description="Disordered" evidence="11">
    <location>
        <begin position="682"/>
        <end position="707"/>
    </location>
</feature>
<dbReference type="PANTHER" id="PTHR48012:SF10">
    <property type="entry name" value="FI20177P1"/>
    <property type="match status" value="1"/>
</dbReference>
<evidence type="ECO:0000313" key="13">
    <source>
        <dbReference type="EMBL" id="CAE0289286.1"/>
    </source>
</evidence>
<dbReference type="Pfam" id="PF00069">
    <property type="entry name" value="Pkinase"/>
    <property type="match status" value="1"/>
</dbReference>
<feature type="compositionally biased region" description="Low complexity" evidence="11">
    <location>
        <begin position="685"/>
        <end position="699"/>
    </location>
</feature>
<comment type="catalytic activity">
    <reaction evidence="9">
        <text>L-seryl-[protein] + ATP = O-phospho-L-seryl-[protein] + ADP + H(+)</text>
        <dbReference type="Rhea" id="RHEA:17989"/>
        <dbReference type="Rhea" id="RHEA-COMP:9863"/>
        <dbReference type="Rhea" id="RHEA-COMP:11604"/>
        <dbReference type="ChEBI" id="CHEBI:15378"/>
        <dbReference type="ChEBI" id="CHEBI:29999"/>
        <dbReference type="ChEBI" id="CHEBI:30616"/>
        <dbReference type="ChEBI" id="CHEBI:83421"/>
        <dbReference type="ChEBI" id="CHEBI:456216"/>
        <dbReference type="EC" id="2.7.11.1"/>
    </reaction>
</comment>
<evidence type="ECO:0000256" key="1">
    <source>
        <dbReference type="ARBA" id="ARBA00008874"/>
    </source>
</evidence>
<dbReference type="GO" id="GO:0005524">
    <property type="term" value="F:ATP binding"/>
    <property type="evidence" value="ECO:0007669"/>
    <property type="project" value="UniProtKB-UniRule"/>
</dbReference>
<gene>
    <name evidence="13" type="ORF">SELO1098_LOCUS18129</name>
</gene>
<organism evidence="13">
    <name type="scientific">Spumella elongata</name>
    <dbReference type="NCBI Taxonomy" id="89044"/>
    <lineage>
        <taxon>Eukaryota</taxon>
        <taxon>Sar</taxon>
        <taxon>Stramenopiles</taxon>
        <taxon>Ochrophyta</taxon>
        <taxon>Chrysophyceae</taxon>
        <taxon>Chromulinales</taxon>
        <taxon>Chromulinaceae</taxon>
        <taxon>Spumella</taxon>
    </lineage>
</organism>
<name>A0A7S3H9Y6_9STRA</name>
<proteinExistence type="inferred from homology"/>
<sequence length="821" mass="87548">MSSQLKASGTNKGGGDPRERFEILTKIGKGAYGYVCKALDTHTNTLVAIKIINLEDAGDEVEDVHQEIAVMSNISCPQLTKYFSSFVHGANLWIIMEYLEAGSLLDLIKECGPLSEPFVAYIMRELLSALAYLHAERKIHRDVKAGNILVAADGSVKLADFGVTGQLTDSIDKRQTKIGTPFWMAPEVISQSAYDGCADVWSAGITAIELCKGAPPYANRIHPFQAILLIPKNPPPVLDGAFSDQFKDFVASCLVKDPAARPSASALLRHPFITGVTGVPSAWKTFIHQKVEELRIKSASMSADESLGDGHLNGMDTSGNGDWNFTSRTNTGLSGPNSRCHSRSNSQLGGFSQAPEGMTPCVSGADSFSRSNPVSAAPSMASRSHSRSGDLSFATGHVSVSKLRLDGLRSTSSEIAERGPNGEEEELVLSDAEVTPNSGRGKMSAFFGPGLEVPGVGEGISFPSTYPSKARHLPIPPGKHISPDTAGAKSAAARSLLESPGNSLSPRSSLGAPPRPKSLTLAHDPNPLSLRSASMEWGSVPGELQRTVSKQEERICTLLEELQALRMENSLLKTISGPYLHALELLAKHREEAAALEQAQVHAHSHAAPTSGTALASMDSFQSISASIQQIVYADDGDLEAQQRQSDQLLNLVSRLTAAVPTKASPSVKSIMAPVLQHLRHRVHTNSTSTQNGSTSSSRRSSERERVESVNNILNVLTVALGALDTTDPSNPLRKAQQAARVIAAAEKEKQKQEEIDLTAATPKAVHHSSPYSDGSSAHSTPVMAYAESELEVSGGIEGVTSVDLLTLLTAYLEEDLQAAR</sequence>
<dbReference type="SUPFAM" id="SSF56112">
    <property type="entry name" value="Protein kinase-like (PK-like)"/>
    <property type="match status" value="1"/>
</dbReference>
<evidence type="ECO:0000256" key="3">
    <source>
        <dbReference type="ARBA" id="ARBA00022527"/>
    </source>
</evidence>
<evidence type="ECO:0000256" key="9">
    <source>
        <dbReference type="ARBA" id="ARBA00048679"/>
    </source>
</evidence>
<evidence type="ECO:0000256" key="2">
    <source>
        <dbReference type="ARBA" id="ARBA00012513"/>
    </source>
</evidence>
<evidence type="ECO:0000256" key="6">
    <source>
        <dbReference type="ARBA" id="ARBA00022777"/>
    </source>
</evidence>
<evidence type="ECO:0000256" key="8">
    <source>
        <dbReference type="ARBA" id="ARBA00047899"/>
    </source>
</evidence>
<dbReference type="PROSITE" id="PS50011">
    <property type="entry name" value="PROTEIN_KINASE_DOM"/>
    <property type="match status" value="1"/>
</dbReference>
<comment type="similarity">
    <text evidence="1">Belongs to the protein kinase superfamily. STE Ser/Thr protein kinase family. STE20 subfamily.</text>
</comment>
<keyword evidence="3" id="KW-0723">Serine/threonine-protein kinase</keyword>
<feature type="region of interest" description="Disordered" evidence="11">
    <location>
        <begin position="307"/>
        <end position="390"/>
    </location>
</feature>
<dbReference type="Gene3D" id="1.10.510.10">
    <property type="entry name" value="Transferase(Phosphotransferase) domain 1"/>
    <property type="match status" value="1"/>
</dbReference>
<evidence type="ECO:0000256" key="11">
    <source>
        <dbReference type="SAM" id="MobiDB-lite"/>
    </source>
</evidence>
<dbReference type="PROSITE" id="PS00107">
    <property type="entry name" value="PROTEIN_KINASE_ATP"/>
    <property type="match status" value="1"/>
</dbReference>
<dbReference type="InterPro" id="IPR000719">
    <property type="entry name" value="Prot_kinase_dom"/>
</dbReference>
<evidence type="ECO:0000256" key="7">
    <source>
        <dbReference type="ARBA" id="ARBA00022840"/>
    </source>
</evidence>
<feature type="region of interest" description="Disordered" evidence="11">
    <location>
        <begin position="468"/>
        <end position="527"/>
    </location>
</feature>
<dbReference type="GO" id="GO:0005737">
    <property type="term" value="C:cytoplasm"/>
    <property type="evidence" value="ECO:0007669"/>
    <property type="project" value="TreeGrafter"/>
</dbReference>
<dbReference type="InterPro" id="IPR017441">
    <property type="entry name" value="Protein_kinase_ATP_BS"/>
</dbReference>